<name>A0A7R9EMN4_9NEOP</name>
<dbReference type="GO" id="GO:0005634">
    <property type="term" value="C:nucleus"/>
    <property type="evidence" value="ECO:0007669"/>
    <property type="project" value="UniProtKB-SubCell"/>
</dbReference>
<evidence type="ECO:0000256" key="3">
    <source>
        <dbReference type="ARBA" id="ARBA00022737"/>
    </source>
</evidence>
<gene>
    <name evidence="9" type="ORF">TBIB3V08_LOCUS179</name>
</gene>
<keyword evidence="4 7" id="KW-0863">Zinc-finger</keyword>
<feature type="domain" description="C2H2-type" evidence="8">
    <location>
        <begin position="397"/>
        <end position="420"/>
    </location>
</feature>
<reference evidence="9" key="1">
    <citation type="submission" date="2020-11" db="EMBL/GenBank/DDBJ databases">
        <authorList>
            <person name="Tran Van P."/>
        </authorList>
    </citation>
    <scope>NUCLEOTIDE SEQUENCE</scope>
</reference>
<dbReference type="PROSITE" id="PS50157">
    <property type="entry name" value="ZINC_FINGER_C2H2_2"/>
    <property type="match status" value="3"/>
</dbReference>
<organism evidence="9">
    <name type="scientific">Timema bartmani</name>
    <dbReference type="NCBI Taxonomy" id="61472"/>
    <lineage>
        <taxon>Eukaryota</taxon>
        <taxon>Metazoa</taxon>
        <taxon>Ecdysozoa</taxon>
        <taxon>Arthropoda</taxon>
        <taxon>Hexapoda</taxon>
        <taxon>Insecta</taxon>
        <taxon>Pterygota</taxon>
        <taxon>Neoptera</taxon>
        <taxon>Polyneoptera</taxon>
        <taxon>Phasmatodea</taxon>
        <taxon>Timematodea</taxon>
        <taxon>Timematoidea</taxon>
        <taxon>Timematidae</taxon>
        <taxon>Timema</taxon>
    </lineage>
</organism>
<dbReference type="EMBL" id="OD564284">
    <property type="protein sequence ID" value="CAD7437570.1"/>
    <property type="molecule type" value="Genomic_DNA"/>
</dbReference>
<evidence type="ECO:0000313" key="9">
    <source>
        <dbReference type="EMBL" id="CAD7437570.1"/>
    </source>
</evidence>
<evidence type="ECO:0000256" key="6">
    <source>
        <dbReference type="ARBA" id="ARBA00023242"/>
    </source>
</evidence>
<sequence length="432" mass="48876">MDRVVLPSRVASFAGATFAENWVSPTCDVVYHVQHLVAVLPITDVGNVLPGPENMCPHASLFGDYGNLLKRNLMKPIHNVRENSPEAPYQLEPSPECNRDDSFGKCAFSPSSTHPRQYHKCVISSTPSPNFKPMLLAHVSAVSAGTFLSSDFSSFFAPKASSQGVDNLSCKLDHDIDEVFLVPNAKEKEFSNFTDIWNAELFDYDTCPLGQPSDEKTVNFIRSQRGKGKNTGVFPCSNCGKNEDDVGTSNIPRQETHHCPRCRRYYRYKSSMLRHYRLECGKEPQFNCPYCPVKLTQRSYVRIHIQRRHKGMDENHKATAELLVAVKSMIVLIDLSPHSMNLTQFPLRLKSVTLDATTSSSISGAELFCCTDCGKVYRLYTSLARHKRRECGKEPEFQCPLCLYQFKHRFSLERHFRLVHGISIDSYMLTKS</sequence>
<dbReference type="SUPFAM" id="SSF57667">
    <property type="entry name" value="beta-beta-alpha zinc fingers"/>
    <property type="match status" value="2"/>
</dbReference>
<keyword evidence="6" id="KW-0539">Nucleus</keyword>
<evidence type="ECO:0000256" key="2">
    <source>
        <dbReference type="ARBA" id="ARBA00022723"/>
    </source>
</evidence>
<dbReference type="Gene3D" id="3.30.160.60">
    <property type="entry name" value="Classic Zinc Finger"/>
    <property type="match status" value="2"/>
</dbReference>
<keyword evidence="3" id="KW-0677">Repeat</keyword>
<accession>A0A7R9EMN4</accession>
<dbReference type="GO" id="GO:0008270">
    <property type="term" value="F:zinc ion binding"/>
    <property type="evidence" value="ECO:0007669"/>
    <property type="project" value="UniProtKB-KW"/>
</dbReference>
<proteinExistence type="predicted"/>
<dbReference type="InterPro" id="IPR050888">
    <property type="entry name" value="ZnF_C2H2-type_TF"/>
</dbReference>
<dbReference type="AlphaFoldDB" id="A0A7R9EMN4"/>
<evidence type="ECO:0000256" key="1">
    <source>
        <dbReference type="ARBA" id="ARBA00004123"/>
    </source>
</evidence>
<feature type="domain" description="C2H2-type" evidence="8">
    <location>
        <begin position="368"/>
        <end position="395"/>
    </location>
</feature>
<evidence type="ECO:0000256" key="7">
    <source>
        <dbReference type="PROSITE-ProRule" id="PRU00042"/>
    </source>
</evidence>
<keyword evidence="5" id="KW-0862">Zinc</keyword>
<evidence type="ECO:0000259" key="8">
    <source>
        <dbReference type="PROSITE" id="PS50157"/>
    </source>
</evidence>
<dbReference type="PANTHER" id="PTHR24406">
    <property type="entry name" value="TRANSCRIPTIONAL REPRESSOR CTCFL-RELATED"/>
    <property type="match status" value="1"/>
</dbReference>
<protein>
    <recommendedName>
        <fullName evidence="8">C2H2-type domain-containing protein</fullName>
    </recommendedName>
</protein>
<comment type="subcellular location">
    <subcellularLocation>
        <location evidence="1">Nucleus</location>
    </subcellularLocation>
</comment>
<keyword evidence="2" id="KW-0479">Metal-binding</keyword>
<evidence type="ECO:0000256" key="4">
    <source>
        <dbReference type="ARBA" id="ARBA00022771"/>
    </source>
</evidence>
<dbReference type="InterPro" id="IPR013087">
    <property type="entry name" value="Znf_C2H2_type"/>
</dbReference>
<evidence type="ECO:0000256" key="5">
    <source>
        <dbReference type="ARBA" id="ARBA00022833"/>
    </source>
</evidence>
<feature type="domain" description="C2H2-type" evidence="8">
    <location>
        <begin position="257"/>
        <end position="284"/>
    </location>
</feature>
<dbReference type="SMART" id="SM00355">
    <property type="entry name" value="ZnF_C2H2"/>
    <property type="match status" value="4"/>
</dbReference>
<dbReference type="PROSITE" id="PS00028">
    <property type="entry name" value="ZINC_FINGER_C2H2_1"/>
    <property type="match status" value="2"/>
</dbReference>
<dbReference type="InterPro" id="IPR036236">
    <property type="entry name" value="Znf_C2H2_sf"/>
</dbReference>